<comment type="caution">
    <text evidence="1">The sequence shown here is derived from an EMBL/GenBank/DDBJ whole genome shotgun (WGS) entry which is preliminary data.</text>
</comment>
<reference evidence="1 2" key="1">
    <citation type="journal article" date="2023" name="Mol. Ecol. Resour.">
        <title>Chromosome-level genome assembly of a triploid poplar Populus alba 'Berolinensis'.</title>
        <authorList>
            <person name="Chen S."/>
            <person name="Yu Y."/>
            <person name="Wang X."/>
            <person name="Wang S."/>
            <person name="Zhang T."/>
            <person name="Zhou Y."/>
            <person name="He R."/>
            <person name="Meng N."/>
            <person name="Wang Y."/>
            <person name="Liu W."/>
            <person name="Liu Z."/>
            <person name="Liu J."/>
            <person name="Guo Q."/>
            <person name="Huang H."/>
            <person name="Sederoff R.R."/>
            <person name="Wang G."/>
            <person name="Qu G."/>
            <person name="Chen S."/>
        </authorList>
    </citation>
    <scope>NUCLEOTIDE SEQUENCE [LARGE SCALE GENOMIC DNA]</scope>
    <source>
        <strain evidence="1">SC-2020</strain>
    </source>
</reference>
<dbReference type="Proteomes" id="UP001164929">
    <property type="component" value="Chromosome 4"/>
</dbReference>
<organism evidence="1 2">
    <name type="scientific">Populus alba x Populus x berolinensis</name>
    <dbReference type="NCBI Taxonomy" id="444605"/>
    <lineage>
        <taxon>Eukaryota</taxon>
        <taxon>Viridiplantae</taxon>
        <taxon>Streptophyta</taxon>
        <taxon>Embryophyta</taxon>
        <taxon>Tracheophyta</taxon>
        <taxon>Spermatophyta</taxon>
        <taxon>Magnoliopsida</taxon>
        <taxon>eudicotyledons</taxon>
        <taxon>Gunneridae</taxon>
        <taxon>Pentapetalae</taxon>
        <taxon>rosids</taxon>
        <taxon>fabids</taxon>
        <taxon>Malpighiales</taxon>
        <taxon>Salicaceae</taxon>
        <taxon>Saliceae</taxon>
        <taxon>Populus</taxon>
    </lineage>
</organism>
<evidence type="ECO:0000313" key="2">
    <source>
        <dbReference type="Proteomes" id="UP001164929"/>
    </source>
</evidence>
<dbReference type="AlphaFoldDB" id="A0AAD6W768"/>
<dbReference type="EMBL" id="JAQIZT010000004">
    <property type="protein sequence ID" value="KAJ7001895.1"/>
    <property type="molecule type" value="Genomic_DNA"/>
</dbReference>
<sequence>MDVSTIKTGEGKGYEEIQSGLSLSTK</sequence>
<name>A0AAD6W768_9ROSI</name>
<keyword evidence="2" id="KW-1185">Reference proteome</keyword>
<accession>A0AAD6W768</accession>
<proteinExistence type="predicted"/>
<gene>
    <name evidence="1" type="ORF">NC653_012084</name>
</gene>
<protein>
    <submittedName>
        <fullName evidence="1">Uncharacterized protein</fullName>
    </submittedName>
</protein>
<evidence type="ECO:0000313" key="1">
    <source>
        <dbReference type="EMBL" id="KAJ7001895.1"/>
    </source>
</evidence>